<reference evidence="2" key="1">
    <citation type="journal article" date="2023" name="Mol. Biol. Evol.">
        <title>Third-Generation Sequencing Reveals the Adaptive Role of the Epigenome in Three Deep-Sea Polychaetes.</title>
        <authorList>
            <person name="Perez M."/>
            <person name="Aroh O."/>
            <person name="Sun Y."/>
            <person name="Lan Y."/>
            <person name="Juniper S.K."/>
            <person name="Young C.R."/>
            <person name="Angers B."/>
            <person name="Qian P.Y."/>
        </authorList>
    </citation>
    <scope>NUCLEOTIDE SEQUENCE</scope>
    <source>
        <strain evidence="2">P08H-3</strain>
    </source>
</reference>
<evidence type="ECO:0000256" key="1">
    <source>
        <dbReference type="SAM" id="MobiDB-lite"/>
    </source>
</evidence>
<feature type="compositionally biased region" description="Low complexity" evidence="1">
    <location>
        <begin position="1046"/>
        <end position="1060"/>
    </location>
</feature>
<protein>
    <submittedName>
        <fullName evidence="2">Uncharacterized protein</fullName>
    </submittedName>
</protein>
<feature type="region of interest" description="Disordered" evidence="1">
    <location>
        <begin position="1275"/>
        <end position="1317"/>
    </location>
</feature>
<keyword evidence="3" id="KW-1185">Reference proteome</keyword>
<feature type="non-terminal residue" evidence="2">
    <location>
        <position position="1"/>
    </location>
</feature>
<feature type="compositionally biased region" description="Basic and acidic residues" evidence="1">
    <location>
        <begin position="1275"/>
        <end position="1293"/>
    </location>
</feature>
<feature type="compositionally biased region" description="Polar residues" evidence="1">
    <location>
        <begin position="594"/>
        <end position="606"/>
    </location>
</feature>
<dbReference type="Proteomes" id="UP001208570">
    <property type="component" value="Unassembled WGS sequence"/>
</dbReference>
<organism evidence="2 3">
    <name type="scientific">Paralvinella palmiformis</name>
    <dbReference type="NCBI Taxonomy" id="53620"/>
    <lineage>
        <taxon>Eukaryota</taxon>
        <taxon>Metazoa</taxon>
        <taxon>Spiralia</taxon>
        <taxon>Lophotrochozoa</taxon>
        <taxon>Annelida</taxon>
        <taxon>Polychaeta</taxon>
        <taxon>Sedentaria</taxon>
        <taxon>Canalipalpata</taxon>
        <taxon>Terebellida</taxon>
        <taxon>Terebelliformia</taxon>
        <taxon>Alvinellidae</taxon>
        <taxon>Paralvinella</taxon>
    </lineage>
</organism>
<feature type="region of interest" description="Disordered" evidence="1">
    <location>
        <begin position="586"/>
        <end position="611"/>
    </location>
</feature>
<feature type="region of interest" description="Disordered" evidence="1">
    <location>
        <begin position="694"/>
        <end position="731"/>
    </location>
</feature>
<evidence type="ECO:0000313" key="2">
    <source>
        <dbReference type="EMBL" id="KAK2141115.1"/>
    </source>
</evidence>
<feature type="compositionally biased region" description="Polar residues" evidence="1">
    <location>
        <begin position="976"/>
        <end position="1001"/>
    </location>
</feature>
<feature type="region of interest" description="Disordered" evidence="1">
    <location>
        <begin position="429"/>
        <end position="450"/>
    </location>
</feature>
<feature type="compositionally biased region" description="Polar residues" evidence="1">
    <location>
        <begin position="435"/>
        <end position="450"/>
    </location>
</feature>
<accession>A0AAD9MPY9</accession>
<gene>
    <name evidence="2" type="ORF">LSH36_1157g00000</name>
</gene>
<feature type="compositionally biased region" description="Basic and acidic residues" evidence="1">
    <location>
        <begin position="1373"/>
        <end position="1389"/>
    </location>
</feature>
<evidence type="ECO:0000313" key="3">
    <source>
        <dbReference type="Proteomes" id="UP001208570"/>
    </source>
</evidence>
<comment type="caution">
    <text evidence="2">The sequence shown here is derived from an EMBL/GenBank/DDBJ whole genome shotgun (WGS) entry which is preliminary data.</text>
</comment>
<feature type="region of interest" description="Disordered" evidence="1">
    <location>
        <begin position="901"/>
        <end position="1105"/>
    </location>
</feature>
<feature type="compositionally biased region" description="Acidic residues" evidence="1">
    <location>
        <begin position="694"/>
        <end position="707"/>
    </location>
</feature>
<name>A0AAD9MPY9_9ANNE</name>
<feature type="region of interest" description="Disordered" evidence="1">
    <location>
        <begin position="1338"/>
        <end position="1436"/>
    </location>
</feature>
<feature type="compositionally biased region" description="Basic and acidic residues" evidence="1">
    <location>
        <begin position="1397"/>
        <end position="1436"/>
    </location>
</feature>
<feature type="compositionally biased region" description="Basic and acidic residues" evidence="1">
    <location>
        <begin position="708"/>
        <end position="723"/>
    </location>
</feature>
<dbReference type="EMBL" id="JAODUP010001157">
    <property type="protein sequence ID" value="KAK2141115.1"/>
    <property type="molecule type" value="Genomic_DNA"/>
</dbReference>
<sequence length="1436" mass="158557">DILSPERVVIEPGAIPLVTQIKSPSEEVDSELSTAIVEAAVEIPPRELEQEAAVEVAVETELAKETESAAEIIEPELEESPVEEPIEEKEKAEVALDILSPERVVIEPGAIPVVTQIKSRSEEVDSELSTEKVVVTEEMPQRELEQEAVVPVPFETNVLTAEIAPKIEELPTRDESEGKDKAQVGIHILSPERVVIEPGAFLLVTQIKSPAEDSVVSSSGLEYEFDSFGLGVSGHRHVDTTCEFVGTEEFVDAVESQEDTVVCTGSDELEEQELDITSFVDAKESVEVSQESVPEGSTCKSLPCDSLEDGQHDLRTTSHDSISLSSSLISSRTSLGFVSPCEVKPPTSLVEKEEVMADGSVVRRKLIKTKVCKIVTRKVRKVGPGGEIIEDVITEEIPETDFSETSSIRSSLSEQRDIVSPMHSLQSPVELMSPASPTEPVSPSESHSSLRVYTDTVEGEPQVETEVKEYEETLPDGRVIIRKVIKTRQKQTIVKRLVMEGPETDDETRKLIRSGTLTPEMQMYVDKAEMQPNSETNYEEIEEQLPDGTVIKKKIIRTQEKQVRSERTFREGHILIPTLAEMPEDTEMSDDDATSCQGQAFDSSSSGKKDTVKVSMELEAPQSAMEPEQFKDFEETVEDIFIDDQEDNKCKGEVTKDASQLVGELCCEQSNENLIEEPKSQESDLVEKAEIEDISDAGEALSQEEVEELPKDFTGLDKPDKEYILSPDEEEKKRKLICQDDEKPEKAILDVKGSEKSELGGDEVGKESKVVAAESYLQSSQVQDRHKIDVQPTCIISGVDVVQQSEVYYQYSTSDEIKTVGDESSSKEEGSKEFVPILITEEVSSPTDQTKSQDVSLPGLIAPEIAIQEASPLVQSPTDEQLYIHDGGITEEQVDQMDFSEVQGEQEPVSHTSENETELTRPLSPTEYTLEPDDEMEPGGRIEADTSQQIFIEQSIEAARATADSPDEEDRPLSPSDYTLMSQSAGSEDFFKSQTQPQPMTDSIPEDVFSVPEPIEPSSGEHVDLEQVLATEQQYSDDVTRDAYHPDSSLSSTTDPTQQLVASSPEAPHERSDLDDLGAVPSGATAPSELTSQLVESAPSPPVEQVLTMHEPEVGRIEDIVITSVAKATKTITKPGEPLSTDVESSVSSEPAVLQTYEHSGETTISTLSSDNFESETVIQKEFEQLELTRECGTTDFSQLEEKHRLASSSYENIYQDTKFPIEEEDIVIPGAEDVGDRFDTKHTEPHFAIRFDGKSSSYENLYAESKEASFIEEKDVDEKESLDAEEFLCEKGEGEDEKGDSDVMSEQGEGTDHFDHPECIAFTHSIAGSNLEATLVREAISPQKHSPSPPSLPTTASPIDITYESGLNQLGYEEHGEITKSDRRDSLERSWSYDAEVQRSKDDEDVRQRHYSSPDEVLHEKPFQPLDAAREDGGT</sequence>
<proteinExistence type="predicted"/>